<dbReference type="PROSITE" id="PS00375">
    <property type="entry name" value="UDPGT"/>
    <property type="match status" value="1"/>
</dbReference>
<evidence type="ECO:0000256" key="3">
    <source>
        <dbReference type="RuleBase" id="RU003718"/>
    </source>
</evidence>
<evidence type="ECO:0000256" key="1">
    <source>
        <dbReference type="ARBA" id="ARBA00009995"/>
    </source>
</evidence>
<dbReference type="PANTHER" id="PTHR11926:SF774">
    <property type="entry name" value="UDP-GLYCOSYLTRANSFERASE 85A1-RELATED"/>
    <property type="match status" value="1"/>
</dbReference>
<dbReference type="InterPro" id="IPR035595">
    <property type="entry name" value="UDP_glycos_trans_CS"/>
</dbReference>
<organism evidence="5 6">
    <name type="scientific">Datura stramonium</name>
    <name type="common">Jimsonweed</name>
    <name type="synonym">Common thornapple</name>
    <dbReference type="NCBI Taxonomy" id="4076"/>
    <lineage>
        <taxon>Eukaryota</taxon>
        <taxon>Viridiplantae</taxon>
        <taxon>Streptophyta</taxon>
        <taxon>Embryophyta</taxon>
        <taxon>Tracheophyta</taxon>
        <taxon>Spermatophyta</taxon>
        <taxon>Magnoliopsida</taxon>
        <taxon>eudicotyledons</taxon>
        <taxon>Gunneridae</taxon>
        <taxon>Pentapetalae</taxon>
        <taxon>asterids</taxon>
        <taxon>lamiids</taxon>
        <taxon>Solanales</taxon>
        <taxon>Solanaceae</taxon>
        <taxon>Solanoideae</taxon>
        <taxon>Datureae</taxon>
        <taxon>Datura</taxon>
    </lineage>
</organism>
<comment type="similarity">
    <text evidence="1 3">Belongs to the UDP-glycosyltransferase family.</text>
</comment>
<keyword evidence="6" id="KW-1185">Reference proteome</keyword>
<reference evidence="5 6" key="1">
    <citation type="journal article" date="2021" name="BMC Genomics">
        <title>Datura genome reveals duplications of psychoactive alkaloid biosynthetic genes and high mutation rate following tissue culture.</title>
        <authorList>
            <person name="Rajewski A."/>
            <person name="Carter-House D."/>
            <person name="Stajich J."/>
            <person name="Litt A."/>
        </authorList>
    </citation>
    <scope>NUCLEOTIDE SEQUENCE [LARGE SCALE GENOMIC DNA]</scope>
    <source>
        <strain evidence="5">AR-01</strain>
    </source>
</reference>
<evidence type="ECO:0000256" key="2">
    <source>
        <dbReference type="ARBA" id="ARBA00022679"/>
    </source>
</evidence>
<name>A0ABS8UZ91_DATST</name>
<sequence>MELKEQLQPHAVLIPLPLQGHITPFTHLAMKLASKGFTITFVDTESTHQKIATAQSLKDDDNPFSHGQKCGLDIRYAKISDGFPLSFDRMANASQFVEGLIHVFQAHVDDFIENLVLSKPNPPISCIIADSFHVWASTIAEKYNLVNVSFWTEPATVLTVYYHMDLLKSNGHFPCHDKCEDTIRYIPGVQAIEPADLPSYCQNADPSTVMPRFVFKCLEDAQKADFVIGNTVQELESSAISALQEQQPFYAIGPVFPTSFTKGTISTSLLPASDCTDWLNSKQDGTVLYISFGSLAKLNKQDIQEIAQGILISKVSFIWVLRHNILGSGERNILPLGFEEETTGRGLVVTWCSQLAVLSHPAVGGFLTHCGWNSILESIWCKVPMVCFPIFTDQFTNRKLVVDDWRIGVNLCTGRLIRKEVVAENIGRIMSKSDELRKNIEKTKMILQNALSDEGSLEKNLNQFIEDMKNKILQKK</sequence>
<comment type="caution">
    <text evidence="5">The sequence shown here is derived from an EMBL/GenBank/DDBJ whole genome shotgun (WGS) entry which is preliminary data.</text>
</comment>
<evidence type="ECO:0000313" key="6">
    <source>
        <dbReference type="Proteomes" id="UP000823775"/>
    </source>
</evidence>
<evidence type="ECO:0000256" key="4">
    <source>
        <dbReference type="RuleBase" id="RU362057"/>
    </source>
</evidence>
<dbReference type="Proteomes" id="UP000823775">
    <property type="component" value="Unassembled WGS sequence"/>
</dbReference>
<gene>
    <name evidence="5" type="ORF">HAX54_025335</name>
</gene>
<dbReference type="Gene3D" id="3.40.50.2000">
    <property type="entry name" value="Glycogen Phosphorylase B"/>
    <property type="match status" value="2"/>
</dbReference>
<keyword evidence="2 3" id="KW-0808">Transferase</keyword>
<keyword evidence="3" id="KW-0328">Glycosyltransferase</keyword>
<dbReference type="PANTHER" id="PTHR11926">
    <property type="entry name" value="GLUCOSYL/GLUCURONOSYL TRANSFERASES"/>
    <property type="match status" value="1"/>
</dbReference>
<dbReference type="CDD" id="cd03784">
    <property type="entry name" value="GT1_Gtf-like"/>
    <property type="match status" value="1"/>
</dbReference>
<proteinExistence type="inferred from homology"/>
<dbReference type="EMBL" id="JACEIK010003077">
    <property type="protein sequence ID" value="MCD9640190.1"/>
    <property type="molecule type" value="Genomic_DNA"/>
</dbReference>
<dbReference type="InterPro" id="IPR002213">
    <property type="entry name" value="UDP_glucos_trans"/>
</dbReference>
<dbReference type="Pfam" id="PF00201">
    <property type="entry name" value="UDPGT"/>
    <property type="match status" value="1"/>
</dbReference>
<accession>A0ABS8UZ91</accession>
<dbReference type="EC" id="2.4.1.-" evidence="4"/>
<evidence type="ECO:0000313" key="5">
    <source>
        <dbReference type="EMBL" id="MCD9640190.1"/>
    </source>
</evidence>
<dbReference type="SUPFAM" id="SSF53756">
    <property type="entry name" value="UDP-Glycosyltransferase/glycogen phosphorylase"/>
    <property type="match status" value="1"/>
</dbReference>
<protein>
    <recommendedName>
        <fullName evidence="4">Glycosyltransferase</fullName>
        <ecNumber evidence="4">2.4.1.-</ecNumber>
    </recommendedName>
</protein>